<dbReference type="PANTHER" id="PTHR12289">
    <property type="entry name" value="METAXIN RELATED"/>
    <property type="match status" value="1"/>
</dbReference>
<dbReference type="SFLD" id="SFLDS00019">
    <property type="entry name" value="Glutathione_Transferase_(cytos"/>
    <property type="match status" value="1"/>
</dbReference>
<evidence type="ECO:0000256" key="1">
    <source>
        <dbReference type="ARBA" id="ARBA00006475"/>
    </source>
</evidence>
<dbReference type="PANTHER" id="PTHR12289:SF41">
    <property type="entry name" value="FAILED AXON CONNECTIONS-RELATED"/>
    <property type="match status" value="1"/>
</dbReference>
<dbReference type="InterPro" id="IPR026928">
    <property type="entry name" value="FAX/IsoI-like"/>
</dbReference>
<keyword evidence="2" id="KW-0812">Transmembrane</keyword>
<gene>
    <name evidence="4" type="primary">g3284</name>
    <name evidence="4" type="ORF">VP750_LOCUS2805</name>
</gene>
<dbReference type="Pfam" id="PF17172">
    <property type="entry name" value="GST_N_4"/>
    <property type="match status" value="1"/>
</dbReference>
<proteinExistence type="inferred from homology"/>
<dbReference type="SUPFAM" id="SSF47616">
    <property type="entry name" value="GST C-terminal domain-like"/>
    <property type="match status" value="1"/>
</dbReference>
<keyword evidence="2" id="KW-0472">Membrane</keyword>
<dbReference type="InterPro" id="IPR012336">
    <property type="entry name" value="Thioredoxin-like_fold"/>
</dbReference>
<dbReference type="InterPro" id="IPR036249">
    <property type="entry name" value="Thioredoxin-like_sf"/>
</dbReference>
<reference evidence="4 5" key="1">
    <citation type="submission" date="2024-06" db="EMBL/GenBank/DDBJ databases">
        <authorList>
            <person name="Kraege A."/>
            <person name="Thomma B."/>
        </authorList>
    </citation>
    <scope>NUCLEOTIDE SEQUENCE [LARGE SCALE GENOMIC DNA]</scope>
</reference>
<dbReference type="InterPro" id="IPR033468">
    <property type="entry name" value="Metaxin_GST"/>
</dbReference>
<name>A0ABP1FMG5_9CHLO</name>
<keyword evidence="5" id="KW-1185">Reference proteome</keyword>
<dbReference type="Proteomes" id="UP001497392">
    <property type="component" value="Unassembled WGS sequence"/>
</dbReference>
<dbReference type="Pfam" id="PF17171">
    <property type="entry name" value="GST_C_6"/>
    <property type="match status" value="1"/>
</dbReference>
<dbReference type="Gene3D" id="1.20.1050.10">
    <property type="match status" value="1"/>
</dbReference>
<accession>A0ABP1FMG5</accession>
<evidence type="ECO:0000313" key="4">
    <source>
        <dbReference type="EMBL" id="CAL5221146.1"/>
    </source>
</evidence>
<dbReference type="InterPro" id="IPR036282">
    <property type="entry name" value="Glutathione-S-Trfase_C_sf"/>
</dbReference>
<dbReference type="CDD" id="cd03193">
    <property type="entry name" value="GST_C_Metaxin"/>
    <property type="match status" value="1"/>
</dbReference>
<dbReference type="InterPro" id="IPR010987">
    <property type="entry name" value="Glutathione-S-Trfase_C-like"/>
</dbReference>
<evidence type="ECO:0000259" key="3">
    <source>
        <dbReference type="PROSITE" id="PS50405"/>
    </source>
</evidence>
<evidence type="ECO:0000313" key="5">
    <source>
        <dbReference type="Proteomes" id="UP001497392"/>
    </source>
</evidence>
<comment type="caution">
    <text evidence="4">The sequence shown here is derived from an EMBL/GenBank/DDBJ whole genome shotgun (WGS) entry which is preliminary data.</text>
</comment>
<dbReference type="SFLD" id="SFLDG01200">
    <property type="entry name" value="SUF1.1"/>
    <property type="match status" value="1"/>
</dbReference>
<organism evidence="4 5">
    <name type="scientific">Coccomyxa viridis</name>
    <dbReference type="NCBI Taxonomy" id="1274662"/>
    <lineage>
        <taxon>Eukaryota</taxon>
        <taxon>Viridiplantae</taxon>
        <taxon>Chlorophyta</taxon>
        <taxon>core chlorophytes</taxon>
        <taxon>Trebouxiophyceae</taxon>
        <taxon>Trebouxiophyceae incertae sedis</taxon>
        <taxon>Coccomyxaceae</taxon>
        <taxon>Coccomyxa</taxon>
    </lineage>
</organism>
<keyword evidence="2" id="KW-1133">Transmembrane helix</keyword>
<feature type="transmembrane region" description="Helical" evidence="2">
    <location>
        <begin position="12"/>
        <end position="32"/>
    </location>
</feature>
<comment type="similarity">
    <text evidence="1">Belongs to the FAX family.</text>
</comment>
<dbReference type="InterPro" id="IPR040079">
    <property type="entry name" value="Glutathione_S-Trfase"/>
</dbReference>
<feature type="domain" description="GST C-terminal" evidence="3">
    <location>
        <begin position="136"/>
        <end position="301"/>
    </location>
</feature>
<dbReference type="InterPro" id="IPR050931">
    <property type="entry name" value="Mito_Protein_Transport_Metaxin"/>
</dbReference>
<protein>
    <submittedName>
        <fullName evidence="4">G3284 protein</fullName>
    </submittedName>
</protein>
<sequence length="301" mass="33815">MSKSQSFRLPTLSTSQALGAGLAAGALALYVLNRRRSTYKRVADNIPRVGDESDEIVLYGFDRMSDVVASFSPYVSKVEAWMRFVGLPYTKRLALPAQAPRGQLPFIQHGDNAVPDSEFIIKYLQRTYPEVDKPLSPEQEALSVMMSHFIEDSLYYGLFYHRWIHPAGWESIKGLVLASVPKAARIPVRYQLQASVRPNMVTKLHQQGLGRLSEADINMLLDEKLAALSQMLGEKKYLLGQEPCVADATAFGFLDNALASEGVNPDLRDMLSQYSNLVAYTERIRAAYFDMEMRFETTSEE</sequence>
<dbReference type="Gene3D" id="3.40.30.10">
    <property type="entry name" value="Glutaredoxin"/>
    <property type="match status" value="1"/>
</dbReference>
<dbReference type="SFLD" id="SFLDG01180">
    <property type="entry name" value="SUF1"/>
    <property type="match status" value="1"/>
</dbReference>
<evidence type="ECO:0000256" key="2">
    <source>
        <dbReference type="SAM" id="Phobius"/>
    </source>
</evidence>
<dbReference type="EMBL" id="CAXHTA020000005">
    <property type="protein sequence ID" value="CAL5221146.1"/>
    <property type="molecule type" value="Genomic_DNA"/>
</dbReference>
<dbReference type="SUPFAM" id="SSF52833">
    <property type="entry name" value="Thioredoxin-like"/>
    <property type="match status" value="1"/>
</dbReference>
<dbReference type="PROSITE" id="PS50405">
    <property type="entry name" value="GST_CTER"/>
    <property type="match status" value="1"/>
</dbReference>